<dbReference type="InterPro" id="IPR051542">
    <property type="entry name" value="Hydrogenase_cytochrome"/>
</dbReference>
<evidence type="ECO:0000313" key="8">
    <source>
        <dbReference type="EMBL" id="EKE71701.1"/>
    </source>
</evidence>
<evidence type="ECO:0000259" key="7">
    <source>
        <dbReference type="Pfam" id="PF01292"/>
    </source>
</evidence>
<dbReference type="Gene3D" id="1.20.950.20">
    <property type="entry name" value="Transmembrane di-heme cytochromes, Chain C"/>
    <property type="match status" value="1"/>
</dbReference>
<feature type="domain" description="Cytochrome b561 bacterial/Ni-hydrogenase" evidence="7">
    <location>
        <begin position="4"/>
        <end position="176"/>
    </location>
</feature>
<dbReference type="GO" id="GO:0022904">
    <property type="term" value="P:respiratory electron transport chain"/>
    <property type="evidence" value="ECO:0007669"/>
    <property type="project" value="InterPro"/>
</dbReference>
<dbReference type="OrthoDB" id="196472at2"/>
<dbReference type="PANTHER" id="PTHR30485:SF2">
    <property type="entry name" value="BLL0597 PROTEIN"/>
    <property type="match status" value="1"/>
</dbReference>
<evidence type="ECO:0000256" key="3">
    <source>
        <dbReference type="ARBA" id="ARBA00022692"/>
    </source>
</evidence>
<evidence type="ECO:0000256" key="4">
    <source>
        <dbReference type="ARBA" id="ARBA00022989"/>
    </source>
</evidence>
<dbReference type="EMBL" id="AMRI01000016">
    <property type="protein sequence ID" value="EKE71701.1"/>
    <property type="molecule type" value="Genomic_DNA"/>
</dbReference>
<gene>
    <name evidence="8" type="ORF">B3C1_12219</name>
</gene>
<dbReference type="STRING" id="745411.B3C1_12219"/>
<comment type="subcellular location">
    <subcellularLocation>
        <location evidence="1">Cell membrane</location>
        <topology evidence="1">Multi-pass membrane protein</topology>
    </subcellularLocation>
</comment>
<evidence type="ECO:0000256" key="1">
    <source>
        <dbReference type="ARBA" id="ARBA00004651"/>
    </source>
</evidence>
<accession>K2INJ8</accession>
<keyword evidence="2" id="KW-1003">Cell membrane</keyword>
<keyword evidence="5 6" id="KW-0472">Membrane</keyword>
<keyword evidence="9" id="KW-1185">Reference proteome</keyword>
<evidence type="ECO:0000313" key="9">
    <source>
        <dbReference type="Proteomes" id="UP000006755"/>
    </source>
</evidence>
<sequence length="212" mass="23588">MVKVWDGFIRAFHWSQLLLLAGCWWTAEEGEMVWHQWLAMTLLALWGARLYWGLFGSESARFASFLKKPGEVWAFAKALVKGQSSPKAGHNPLGGWMVALMLLCIGLQMATGLFASDEIFTEGPLYSWVSSDTADLLTRLHHLNFNLLLGLIALHLLALVVHSLKGERLVPAMVTGRNKTLAQGPALKASWPAWLVFALLWGLLYWGWGSGL</sequence>
<evidence type="ECO:0000256" key="5">
    <source>
        <dbReference type="ARBA" id="ARBA00023136"/>
    </source>
</evidence>
<dbReference type="GO" id="GO:0009055">
    <property type="term" value="F:electron transfer activity"/>
    <property type="evidence" value="ECO:0007669"/>
    <property type="project" value="InterPro"/>
</dbReference>
<keyword evidence="4 6" id="KW-1133">Transmembrane helix</keyword>
<dbReference type="PROSITE" id="PS51257">
    <property type="entry name" value="PROKAR_LIPOPROTEIN"/>
    <property type="match status" value="1"/>
</dbReference>
<dbReference type="RefSeq" id="WP_008485159.1">
    <property type="nucleotide sequence ID" value="NZ_AMRI01000016.1"/>
</dbReference>
<dbReference type="GO" id="GO:0005886">
    <property type="term" value="C:plasma membrane"/>
    <property type="evidence" value="ECO:0007669"/>
    <property type="project" value="UniProtKB-SubCell"/>
</dbReference>
<dbReference type="Proteomes" id="UP000006755">
    <property type="component" value="Unassembled WGS sequence"/>
</dbReference>
<dbReference type="SUPFAM" id="SSF81342">
    <property type="entry name" value="Transmembrane di-heme cytochromes"/>
    <property type="match status" value="1"/>
</dbReference>
<dbReference type="AlphaFoldDB" id="K2INJ8"/>
<feature type="transmembrane region" description="Helical" evidence="6">
    <location>
        <begin position="185"/>
        <end position="208"/>
    </location>
</feature>
<evidence type="ECO:0000256" key="6">
    <source>
        <dbReference type="SAM" id="Phobius"/>
    </source>
</evidence>
<feature type="transmembrane region" description="Helical" evidence="6">
    <location>
        <begin position="33"/>
        <end position="52"/>
    </location>
</feature>
<organism evidence="8 9">
    <name type="scientific">Gallaecimonas xiamenensis 3-C-1</name>
    <dbReference type="NCBI Taxonomy" id="745411"/>
    <lineage>
        <taxon>Bacteria</taxon>
        <taxon>Pseudomonadati</taxon>
        <taxon>Pseudomonadota</taxon>
        <taxon>Gammaproteobacteria</taxon>
        <taxon>Enterobacterales</taxon>
        <taxon>Gallaecimonadaceae</taxon>
        <taxon>Gallaecimonas</taxon>
    </lineage>
</organism>
<dbReference type="eggNOG" id="COG3658">
    <property type="taxonomic scope" value="Bacteria"/>
</dbReference>
<dbReference type="Pfam" id="PF01292">
    <property type="entry name" value="Ni_hydr_CYTB"/>
    <property type="match status" value="1"/>
</dbReference>
<dbReference type="InterPro" id="IPR011577">
    <property type="entry name" value="Cyt_b561_bac/Ni-Hgenase"/>
</dbReference>
<keyword evidence="3 6" id="KW-0812">Transmembrane</keyword>
<dbReference type="InterPro" id="IPR016174">
    <property type="entry name" value="Di-haem_cyt_TM"/>
</dbReference>
<feature type="transmembrane region" description="Helical" evidence="6">
    <location>
        <begin position="145"/>
        <end position="164"/>
    </location>
</feature>
<evidence type="ECO:0000256" key="2">
    <source>
        <dbReference type="ARBA" id="ARBA00022475"/>
    </source>
</evidence>
<dbReference type="PANTHER" id="PTHR30485">
    <property type="entry name" value="NI/FE-HYDROGENASE 1 B-TYPE CYTOCHROME SUBUNIT"/>
    <property type="match status" value="1"/>
</dbReference>
<reference evidence="8 9" key="1">
    <citation type="journal article" date="2012" name="J. Bacteriol.">
        <title>Genome Sequence of Gallaecimonas xiamenensis Type Strain 3-C-1.</title>
        <authorList>
            <person name="Lai Q."/>
            <person name="Wang L."/>
            <person name="Wang W."/>
            <person name="Shao Z."/>
        </authorList>
    </citation>
    <scope>NUCLEOTIDE SEQUENCE [LARGE SCALE GENOMIC DNA]</scope>
    <source>
        <strain evidence="8 9">3-C-1</strain>
    </source>
</reference>
<dbReference type="GO" id="GO:0020037">
    <property type="term" value="F:heme binding"/>
    <property type="evidence" value="ECO:0007669"/>
    <property type="project" value="TreeGrafter"/>
</dbReference>
<comment type="caution">
    <text evidence="8">The sequence shown here is derived from an EMBL/GenBank/DDBJ whole genome shotgun (WGS) entry which is preliminary data.</text>
</comment>
<protein>
    <submittedName>
        <fullName evidence="8">Cytochrome B561</fullName>
    </submittedName>
</protein>
<name>K2INJ8_9GAMM</name>
<feature type="transmembrane region" description="Helical" evidence="6">
    <location>
        <begin position="93"/>
        <end position="115"/>
    </location>
</feature>
<proteinExistence type="predicted"/>